<evidence type="ECO:0000256" key="3">
    <source>
        <dbReference type="SAM" id="Phobius"/>
    </source>
</evidence>
<evidence type="ECO:0000313" key="4">
    <source>
        <dbReference type="EMBL" id="MEW9807677.1"/>
    </source>
</evidence>
<keyword evidence="2" id="KW-0813">Transport</keyword>
<name>A0ABV3R2W0_9HYPH</name>
<reference evidence="4 5" key="1">
    <citation type="submission" date="2024-06" db="EMBL/GenBank/DDBJ databases">
        <authorList>
            <person name="Tuo L."/>
        </authorList>
    </citation>
    <scope>NUCLEOTIDE SEQUENCE [LARGE SCALE GENOMIC DNA]</scope>
    <source>
        <strain evidence="4 5">ZMM04-5</strain>
    </source>
</reference>
<feature type="transmembrane region" description="Helical" evidence="3">
    <location>
        <begin position="55"/>
        <end position="77"/>
    </location>
</feature>
<sequence length="201" mass="20939">MSAMVTHPTITDRLAGGGNARLRNISLAIAGSLALWVSAKVQVPFYPVPITMQTFVVLAMGMAFGWRLAAATVALYLAQGAMGLPVFAGTPEKGLGLAYMMGPTGGYLLGMLPAAALCGWLAERGWDRSVVRTALAMIAGNVVIYAFGVTWLGAVIGWDKPVLQLGLYPFLYGDLAKLALAACALPLAWKLLGAQPSGSGL</sequence>
<dbReference type="Proteomes" id="UP001556196">
    <property type="component" value="Unassembled WGS sequence"/>
</dbReference>
<proteinExistence type="inferred from homology"/>
<protein>
    <recommendedName>
        <fullName evidence="2">Biotin transporter</fullName>
    </recommendedName>
</protein>
<feature type="transmembrane region" description="Helical" evidence="3">
    <location>
        <begin position="97"/>
        <end position="122"/>
    </location>
</feature>
<dbReference type="RefSeq" id="WP_367724858.1">
    <property type="nucleotide sequence ID" value="NZ_JBFOCI010000005.1"/>
</dbReference>
<keyword evidence="2" id="KW-1003">Cell membrane</keyword>
<gene>
    <name evidence="4" type="ORF">ABUE31_16935</name>
</gene>
<keyword evidence="5" id="KW-1185">Reference proteome</keyword>
<evidence type="ECO:0000313" key="5">
    <source>
        <dbReference type="Proteomes" id="UP001556196"/>
    </source>
</evidence>
<comment type="similarity">
    <text evidence="1 2">Belongs to the BioY family.</text>
</comment>
<comment type="caution">
    <text evidence="4">The sequence shown here is derived from an EMBL/GenBank/DDBJ whole genome shotgun (WGS) entry which is preliminary data.</text>
</comment>
<feature type="transmembrane region" description="Helical" evidence="3">
    <location>
        <begin position="170"/>
        <end position="189"/>
    </location>
</feature>
<evidence type="ECO:0000256" key="1">
    <source>
        <dbReference type="ARBA" id="ARBA00010692"/>
    </source>
</evidence>
<dbReference type="PANTHER" id="PTHR34295">
    <property type="entry name" value="BIOTIN TRANSPORTER BIOY"/>
    <property type="match status" value="1"/>
</dbReference>
<dbReference type="PANTHER" id="PTHR34295:SF1">
    <property type="entry name" value="BIOTIN TRANSPORTER BIOY"/>
    <property type="match status" value="1"/>
</dbReference>
<dbReference type="InterPro" id="IPR003784">
    <property type="entry name" value="BioY"/>
</dbReference>
<evidence type="ECO:0000256" key="2">
    <source>
        <dbReference type="PIRNR" id="PIRNR016661"/>
    </source>
</evidence>
<dbReference type="Pfam" id="PF02632">
    <property type="entry name" value="BioY"/>
    <property type="match status" value="1"/>
</dbReference>
<feature type="transmembrane region" description="Helical" evidence="3">
    <location>
        <begin position="134"/>
        <end position="158"/>
    </location>
</feature>
<keyword evidence="2 3" id="KW-0472">Membrane</keyword>
<accession>A0ABV3R2W0</accession>
<dbReference type="Gene3D" id="1.10.1760.20">
    <property type="match status" value="1"/>
</dbReference>
<comment type="subcellular location">
    <subcellularLocation>
        <location evidence="2">Cell membrane</location>
        <topology evidence="2">Multi-pass membrane protein</topology>
    </subcellularLocation>
</comment>
<organism evidence="4 5">
    <name type="scientific">Mesorhizobium marinum</name>
    <dbReference type="NCBI Taxonomy" id="3228790"/>
    <lineage>
        <taxon>Bacteria</taxon>
        <taxon>Pseudomonadati</taxon>
        <taxon>Pseudomonadota</taxon>
        <taxon>Alphaproteobacteria</taxon>
        <taxon>Hyphomicrobiales</taxon>
        <taxon>Phyllobacteriaceae</taxon>
        <taxon>Mesorhizobium</taxon>
    </lineage>
</organism>
<keyword evidence="3" id="KW-0812">Transmembrane</keyword>
<dbReference type="PIRSF" id="PIRSF016661">
    <property type="entry name" value="BioY"/>
    <property type="match status" value="1"/>
</dbReference>
<dbReference type="EMBL" id="JBFOCI010000005">
    <property type="protein sequence ID" value="MEW9807677.1"/>
    <property type="molecule type" value="Genomic_DNA"/>
</dbReference>
<keyword evidence="3" id="KW-1133">Transmembrane helix</keyword>